<accession>A0A6A6UPC8</accession>
<evidence type="ECO:0000313" key="2">
    <source>
        <dbReference type="EMBL" id="KAF2674145.1"/>
    </source>
</evidence>
<dbReference type="Proteomes" id="UP000799302">
    <property type="component" value="Unassembled WGS sequence"/>
</dbReference>
<gene>
    <name evidence="2" type="ORF">BT63DRAFT_380823</name>
</gene>
<proteinExistence type="predicted"/>
<dbReference type="Gene3D" id="3.60.21.10">
    <property type="match status" value="1"/>
</dbReference>
<dbReference type="SUPFAM" id="SSF56300">
    <property type="entry name" value="Metallo-dependent phosphatases"/>
    <property type="match status" value="1"/>
</dbReference>
<feature type="domain" description="Calcineurin-like phosphoesterase" evidence="1">
    <location>
        <begin position="11"/>
        <end position="251"/>
    </location>
</feature>
<dbReference type="AlphaFoldDB" id="A0A6A6UPC8"/>
<evidence type="ECO:0000313" key="3">
    <source>
        <dbReference type="Proteomes" id="UP000799302"/>
    </source>
</evidence>
<keyword evidence="3" id="KW-1185">Reference proteome</keyword>
<dbReference type="OrthoDB" id="630188at2759"/>
<evidence type="ECO:0000259" key="1">
    <source>
        <dbReference type="Pfam" id="PF00149"/>
    </source>
</evidence>
<dbReference type="InterPro" id="IPR051693">
    <property type="entry name" value="UPF0046_metallophosphoest"/>
</dbReference>
<dbReference type="Pfam" id="PF00149">
    <property type="entry name" value="Metallophos"/>
    <property type="match status" value="1"/>
</dbReference>
<reference evidence="2" key="1">
    <citation type="journal article" date="2020" name="Stud. Mycol.">
        <title>101 Dothideomycetes genomes: a test case for predicting lifestyles and emergence of pathogens.</title>
        <authorList>
            <person name="Haridas S."/>
            <person name="Albert R."/>
            <person name="Binder M."/>
            <person name="Bloem J."/>
            <person name="Labutti K."/>
            <person name="Salamov A."/>
            <person name="Andreopoulos B."/>
            <person name="Baker S."/>
            <person name="Barry K."/>
            <person name="Bills G."/>
            <person name="Bluhm B."/>
            <person name="Cannon C."/>
            <person name="Castanera R."/>
            <person name="Culley D."/>
            <person name="Daum C."/>
            <person name="Ezra D."/>
            <person name="Gonzalez J."/>
            <person name="Henrissat B."/>
            <person name="Kuo A."/>
            <person name="Liang C."/>
            <person name="Lipzen A."/>
            <person name="Lutzoni F."/>
            <person name="Magnuson J."/>
            <person name="Mondo S."/>
            <person name="Nolan M."/>
            <person name="Ohm R."/>
            <person name="Pangilinan J."/>
            <person name="Park H.-J."/>
            <person name="Ramirez L."/>
            <person name="Alfaro M."/>
            <person name="Sun H."/>
            <person name="Tritt A."/>
            <person name="Yoshinaga Y."/>
            <person name="Zwiers L.-H."/>
            <person name="Turgeon B."/>
            <person name="Goodwin S."/>
            <person name="Spatafora J."/>
            <person name="Crous P."/>
            <person name="Grigoriev I."/>
        </authorList>
    </citation>
    <scope>NUCLEOTIDE SEQUENCE</scope>
    <source>
        <strain evidence="2">CBS 115976</strain>
    </source>
</reference>
<dbReference type="EMBL" id="MU004230">
    <property type="protein sequence ID" value="KAF2674145.1"/>
    <property type="molecule type" value="Genomic_DNA"/>
</dbReference>
<dbReference type="PANTHER" id="PTHR12905:SF0">
    <property type="entry name" value="CALCINEURIN-LIKE PHOSPHOESTERASE DOMAIN-CONTAINING PROTEIN"/>
    <property type="match status" value="1"/>
</dbReference>
<dbReference type="InterPro" id="IPR004843">
    <property type="entry name" value="Calcineurin-like_PHP"/>
</dbReference>
<name>A0A6A6UPC8_9PEZI</name>
<sequence>MASATQTAKTRLFIISDTHSSSNGRDIAPERSFCPPFPKADVLIHSGDLTMTGTVDENKAALRLLASIPAELKLVIAGNHDLTMDKAYYLEENSRAKYIDLRNYNPENAEIVEQLWLGDAAKEAGVTYLREGMHSFDLSNGAHFTVYSSEWQPEFFNWAFNYSHNEDRWNPPEIISQAPYPKDSSQKIIPATRDPHPIPLGADVDIIMTHGPPFMHGDRCLPGGIRAGCPQLLQALDRVRPKIHCFGHIHEAWGAERVTWRETPHDPTHPEWQSGENPLGEQSEVLATLDSDTLEIQAPDDASVIKAHAATLDVSSSSRKPLQVGKETLLINSSIMTGSGYRPKQAGFLVDIDLPMK</sequence>
<dbReference type="InterPro" id="IPR029052">
    <property type="entry name" value="Metallo-depent_PP-like"/>
</dbReference>
<organism evidence="2 3">
    <name type="scientific">Microthyrium microscopicum</name>
    <dbReference type="NCBI Taxonomy" id="703497"/>
    <lineage>
        <taxon>Eukaryota</taxon>
        <taxon>Fungi</taxon>
        <taxon>Dikarya</taxon>
        <taxon>Ascomycota</taxon>
        <taxon>Pezizomycotina</taxon>
        <taxon>Dothideomycetes</taxon>
        <taxon>Dothideomycetes incertae sedis</taxon>
        <taxon>Microthyriales</taxon>
        <taxon>Microthyriaceae</taxon>
        <taxon>Microthyrium</taxon>
    </lineage>
</organism>
<dbReference type="GO" id="GO:0016787">
    <property type="term" value="F:hydrolase activity"/>
    <property type="evidence" value="ECO:0007669"/>
    <property type="project" value="InterPro"/>
</dbReference>
<dbReference type="PANTHER" id="PTHR12905">
    <property type="entry name" value="METALLOPHOSPHOESTERASE"/>
    <property type="match status" value="1"/>
</dbReference>
<dbReference type="CDD" id="cd07379">
    <property type="entry name" value="MPP_239FB"/>
    <property type="match status" value="1"/>
</dbReference>
<protein>
    <submittedName>
        <fullName evidence="2">Metallo-dependent phosphatase</fullName>
    </submittedName>
</protein>